<keyword evidence="2" id="KW-0472">Membrane</keyword>
<keyword evidence="2" id="KW-1133">Transmembrane helix</keyword>
<feature type="transmembrane region" description="Helical" evidence="2">
    <location>
        <begin position="114"/>
        <end position="132"/>
    </location>
</feature>
<feature type="compositionally biased region" description="Basic and acidic residues" evidence="1">
    <location>
        <begin position="409"/>
        <end position="435"/>
    </location>
</feature>
<keyword evidence="4" id="KW-1185">Reference proteome</keyword>
<dbReference type="Proteomes" id="UP000608890">
    <property type="component" value="Unassembled WGS sequence"/>
</dbReference>
<evidence type="ECO:0000313" key="4">
    <source>
        <dbReference type="Proteomes" id="UP000608890"/>
    </source>
</evidence>
<feature type="transmembrane region" description="Helical" evidence="2">
    <location>
        <begin position="183"/>
        <end position="205"/>
    </location>
</feature>
<dbReference type="AlphaFoldDB" id="A0A917U179"/>
<sequence>MRRRETIEEHMARATQNEKPPAVRTSVSSRGIRVRSRAQILALSACGLAVLWALMMLTTGGQQMYAMGFFFTEFFAGVVALVALSITVMLGLVSTDRLVLMIRHRVLLQSAHRATGILGVAGLGFHVMTKIASGRAGVTDAAVPFVGGRGLYVGLGTIAALLMVGVLWTGIIRARFADIGPKWVWRALHSMAYVSWPFAIFHGLLAGRAPAGWVTLSYFLCVVLVVVAMLVRLSVTLQRRSREQHQAAALNEAMTGKGSEETRARSLLGNLTRRGGENERARRDTSWADSTSGTWASPTIRRNDPERFTVPVVPEPGSLRDPVRPGRTRRDEELEPVVRRASRRDEELEPVRRASRRDEELEPVRRASRRDDESSRRRSDRREEAREPVGRRSTRRRDEEELLLEDDREPVGRRRRDDEELDRSRRSRVASDARSRYSAPPERTDDEAEEPWDSPRRWESPISGAPISGSPISGSPISAAPRSGSGRHSAEEDVPEAETDYWRPPARYTPDDVPDDDTPTLVDLASRRARRASSADSRRRRRADPDSVDGAYWAGLRGEAK</sequence>
<feature type="transmembrane region" description="Helical" evidence="2">
    <location>
        <begin position="152"/>
        <end position="171"/>
    </location>
</feature>
<keyword evidence="2" id="KW-0812">Transmembrane</keyword>
<feature type="transmembrane region" description="Helical" evidence="2">
    <location>
        <begin position="211"/>
        <end position="235"/>
    </location>
</feature>
<feature type="compositionally biased region" description="Low complexity" evidence="1">
    <location>
        <begin position="460"/>
        <end position="486"/>
    </location>
</feature>
<evidence type="ECO:0000313" key="3">
    <source>
        <dbReference type="EMBL" id="GGM49250.1"/>
    </source>
</evidence>
<proteinExistence type="predicted"/>
<protein>
    <recommendedName>
        <fullName evidence="5">DMSO/TMAO reductase YedYZ heme-binding membrane subunit</fullName>
    </recommendedName>
</protein>
<organism evidence="3 4">
    <name type="scientific">Micromonospora sonchi</name>
    <dbReference type="NCBI Taxonomy" id="1763543"/>
    <lineage>
        <taxon>Bacteria</taxon>
        <taxon>Bacillati</taxon>
        <taxon>Actinomycetota</taxon>
        <taxon>Actinomycetes</taxon>
        <taxon>Micromonosporales</taxon>
        <taxon>Micromonosporaceae</taxon>
        <taxon>Micromonospora</taxon>
    </lineage>
</organism>
<feature type="compositionally biased region" description="Polar residues" evidence="1">
    <location>
        <begin position="287"/>
        <end position="297"/>
    </location>
</feature>
<dbReference type="EMBL" id="BMNB01000017">
    <property type="protein sequence ID" value="GGM49250.1"/>
    <property type="molecule type" value="Genomic_DNA"/>
</dbReference>
<feature type="transmembrane region" description="Helical" evidence="2">
    <location>
        <begin position="64"/>
        <end position="93"/>
    </location>
</feature>
<feature type="compositionally biased region" description="Basic and acidic residues" evidence="1">
    <location>
        <begin position="274"/>
        <end position="286"/>
    </location>
</feature>
<evidence type="ECO:0008006" key="5">
    <source>
        <dbReference type="Google" id="ProtNLM"/>
    </source>
</evidence>
<feature type="compositionally biased region" description="Basic and acidic residues" evidence="1">
    <location>
        <begin position="1"/>
        <end position="12"/>
    </location>
</feature>
<reference evidence="3" key="2">
    <citation type="submission" date="2020-09" db="EMBL/GenBank/DDBJ databases">
        <authorList>
            <person name="Sun Q."/>
            <person name="Zhou Y."/>
        </authorList>
    </citation>
    <scope>NUCLEOTIDE SEQUENCE</scope>
    <source>
        <strain evidence="3">CGMCC 4.7312</strain>
    </source>
</reference>
<comment type="caution">
    <text evidence="3">The sequence shown here is derived from an EMBL/GenBank/DDBJ whole genome shotgun (WGS) entry which is preliminary data.</text>
</comment>
<reference evidence="3" key="1">
    <citation type="journal article" date="2014" name="Int. J. Syst. Evol. Microbiol.">
        <title>Complete genome sequence of Corynebacterium casei LMG S-19264T (=DSM 44701T), isolated from a smear-ripened cheese.</title>
        <authorList>
            <consortium name="US DOE Joint Genome Institute (JGI-PGF)"/>
            <person name="Walter F."/>
            <person name="Albersmeier A."/>
            <person name="Kalinowski J."/>
            <person name="Ruckert C."/>
        </authorList>
    </citation>
    <scope>NUCLEOTIDE SEQUENCE</scope>
    <source>
        <strain evidence="3">CGMCC 4.7312</strain>
    </source>
</reference>
<evidence type="ECO:0000256" key="2">
    <source>
        <dbReference type="SAM" id="Phobius"/>
    </source>
</evidence>
<feature type="compositionally biased region" description="Basic and acidic residues" evidence="1">
    <location>
        <begin position="321"/>
        <end position="390"/>
    </location>
</feature>
<accession>A0A917U179</accession>
<feature type="region of interest" description="Disordered" evidence="1">
    <location>
        <begin position="1"/>
        <end position="22"/>
    </location>
</feature>
<gene>
    <name evidence="3" type="ORF">GCM10011608_37760</name>
</gene>
<evidence type="ECO:0000256" key="1">
    <source>
        <dbReference type="SAM" id="MobiDB-lite"/>
    </source>
</evidence>
<feature type="region of interest" description="Disordered" evidence="1">
    <location>
        <begin position="248"/>
        <end position="561"/>
    </location>
</feature>
<name>A0A917U179_9ACTN</name>
<dbReference type="RefSeq" id="WP_229706034.1">
    <property type="nucleotide sequence ID" value="NZ_BMNB01000017.1"/>
</dbReference>
<feature type="transmembrane region" description="Helical" evidence="2">
    <location>
        <begin position="40"/>
        <end position="58"/>
    </location>
</feature>